<organism evidence="3 4">
    <name type="scientific">Massariosphaeria phaeospora</name>
    <dbReference type="NCBI Taxonomy" id="100035"/>
    <lineage>
        <taxon>Eukaryota</taxon>
        <taxon>Fungi</taxon>
        <taxon>Dikarya</taxon>
        <taxon>Ascomycota</taxon>
        <taxon>Pezizomycotina</taxon>
        <taxon>Dothideomycetes</taxon>
        <taxon>Pleosporomycetidae</taxon>
        <taxon>Pleosporales</taxon>
        <taxon>Pleosporales incertae sedis</taxon>
        <taxon>Massariosphaeria</taxon>
    </lineage>
</organism>
<reference evidence="3 4" key="1">
    <citation type="submission" date="2020-01" db="EMBL/GenBank/DDBJ databases">
        <authorList>
            <consortium name="DOE Joint Genome Institute"/>
            <person name="Haridas S."/>
            <person name="Albert R."/>
            <person name="Binder M."/>
            <person name="Bloem J."/>
            <person name="Labutti K."/>
            <person name="Salamov A."/>
            <person name="Andreopoulos B."/>
            <person name="Baker S.E."/>
            <person name="Barry K."/>
            <person name="Bills G."/>
            <person name="Bluhm B.H."/>
            <person name="Cannon C."/>
            <person name="Castanera R."/>
            <person name="Culley D.E."/>
            <person name="Daum C."/>
            <person name="Ezra D."/>
            <person name="Gonzalez J.B."/>
            <person name="Henrissat B."/>
            <person name="Kuo A."/>
            <person name="Liang C."/>
            <person name="Lipzen A."/>
            <person name="Lutzoni F."/>
            <person name="Magnuson J."/>
            <person name="Mondo S."/>
            <person name="Nolan M."/>
            <person name="Ohm R."/>
            <person name="Pangilinan J."/>
            <person name="Park H.-J.H."/>
            <person name="Ramirez L."/>
            <person name="Alfaro M."/>
            <person name="Sun H."/>
            <person name="Tritt A."/>
            <person name="Yoshinaga Y."/>
            <person name="Zwiers L.-H.L."/>
            <person name="Turgeon B.G."/>
            <person name="Goodwin S.B."/>
            <person name="Spatafora J.W."/>
            <person name="Crous P.W."/>
            <person name="Grigoriev I.V."/>
        </authorList>
    </citation>
    <scope>NUCLEOTIDE SEQUENCE [LARGE SCALE GENOMIC DNA]</scope>
    <source>
        <strain evidence="3 4">CBS 611.86</strain>
    </source>
</reference>
<feature type="chain" id="PRO_5028995178" evidence="2">
    <location>
        <begin position="17"/>
        <end position="243"/>
    </location>
</feature>
<protein>
    <submittedName>
        <fullName evidence="3">Uncharacterized protein</fullName>
    </submittedName>
</protein>
<dbReference type="AlphaFoldDB" id="A0A7C8IH08"/>
<evidence type="ECO:0000256" key="2">
    <source>
        <dbReference type="SAM" id="SignalP"/>
    </source>
</evidence>
<evidence type="ECO:0000313" key="4">
    <source>
        <dbReference type="Proteomes" id="UP000481861"/>
    </source>
</evidence>
<dbReference type="OrthoDB" id="3689315at2759"/>
<name>A0A7C8IH08_9PLEO</name>
<keyword evidence="4" id="KW-1185">Reference proteome</keyword>
<gene>
    <name evidence="3" type="ORF">BDV95DRAFT_602379</name>
</gene>
<feature type="signal peptide" evidence="2">
    <location>
        <begin position="1"/>
        <end position="16"/>
    </location>
</feature>
<evidence type="ECO:0000313" key="3">
    <source>
        <dbReference type="EMBL" id="KAF2876392.1"/>
    </source>
</evidence>
<evidence type="ECO:0000256" key="1">
    <source>
        <dbReference type="SAM" id="MobiDB-lite"/>
    </source>
</evidence>
<keyword evidence="2" id="KW-0732">Signal</keyword>
<dbReference type="EMBL" id="JAADJZ010000003">
    <property type="protein sequence ID" value="KAF2876392.1"/>
    <property type="molecule type" value="Genomic_DNA"/>
</dbReference>
<proteinExistence type="predicted"/>
<sequence>MMVAMVLMLFGVAVSAQSAAQSSVALYWPFPVDNDGPETFSVKGTDATATTYQNVCPPSSSGASSNTASASSISSAGASTVATSSVPQGTSKASSLPPLEMTPIPAPTSKGPVRRAEQTPCFPYEVIQGASTWAVHISIETQAPGVNVDFKFVGSCNWQGAISTATAVTCKDPPDTKSIVETDTLTAADLSSFRAGKTVALVSASTTPAAGEKSGLAAPGPLPTGAIAFVGGAAGILAAALAL</sequence>
<accession>A0A7C8IH08</accession>
<feature type="region of interest" description="Disordered" evidence="1">
    <location>
        <begin position="80"/>
        <end position="115"/>
    </location>
</feature>
<comment type="caution">
    <text evidence="3">The sequence shown here is derived from an EMBL/GenBank/DDBJ whole genome shotgun (WGS) entry which is preliminary data.</text>
</comment>
<dbReference type="Proteomes" id="UP000481861">
    <property type="component" value="Unassembled WGS sequence"/>
</dbReference>